<dbReference type="Pfam" id="PF26178">
    <property type="entry name" value="PI-PLC_cat"/>
    <property type="match status" value="1"/>
</dbReference>
<reference evidence="4" key="1">
    <citation type="journal article" date="2016" name="Nature">
        <title>The genome of the seagrass Zostera marina reveals angiosperm adaptation to the sea.</title>
        <authorList>
            <person name="Olsen J.L."/>
            <person name="Rouze P."/>
            <person name="Verhelst B."/>
            <person name="Lin Y.-C."/>
            <person name="Bayer T."/>
            <person name="Collen J."/>
            <person name="Dattolo E."/>
            <person name="De Paoli E."/>
            <person name="Dittami S."/>
            <person name="Maumus F."/>
            <person name="Michel G."/>
            <person name="Kersting A."/>
            <person name="Lauritano C."/>
            <person name="Lohaus R."/>
            <person name="Toepel M."/>
            <person name="Tonon T."/>
            <person name="Vanneste K."/>
            <person name="Amirebrahimi M."/>
            <person name="Brakel J."/>
            <person name="Bostroem C."/>
            <person name="Chovatia M."/>
            <person name="Grimwood J."/>
            <person name="Jenkins J.W."/>
            <person name="Jueterbock A."/>
            <person name="Mraz A."/>
            <person name="Stam W.T."/>
            <person name="Tice H."/>
            <person name="Bornberg-Bauer E."/>
            <person name="Green P.J."/>
            <person name="Pearson G.A."/>
            <person name="Procaccini G."/>
            <person name="Duarte C.M."/>
            <person name="Schmutz J."/>
            <person name="Reusch T.B.H."/>
            <person name="Van de Peer Y."/>
        </authorList>
    </citation>
    <scope>NUCLEOTIDE SEQUENCE [LARGE SCALE GENOMIC DNA]</scope>
    <source>
        <strain evidence="4">cv. Finnish</strain>
    </source>
</reference>
<comment type="caution">
    <text evidence="3">The sequence shown here is derived from an EMBL/GenBank/DDBJ whole genome shotgun (WGS) entry which is preliminary data.</text>
</comment>
<evidence type="ECO:0000313" key="3">
    <source>
        <dbReference type="EMBL" id="KMZ63285.1"/>
    </source>
</evidence>
<dbReference type="Proteomes" id="UP000036987">
    <property type="component" value="Unassembled WGS sequence"/>
</dbReference>
<dbReference type="SUPFAM" id="SSF51695">
    <property type="entry name" value="PLC-like phosphodiesterases"/>
    <property type="match status" value="1"/>
</dbReference>
<sequence length="400" mass="43499">MNTSHLLLFLPLLFILRLSSALQIGERCNPSGGNSCDTGLVCGTCGFCSKIKPTDPKSKENGLVFNKYSWLTTHNSYAKEGGSLLGPANQIDSIGAQLNNGVRGLMLDMYDFDGNIWLCHSAGTCYNFTAFEPAEDALTTIQKFLEVNPTEIITIFIEDYVQSTDGLTKVFNAAGLKDYMFPLASMPKNGEDWPLISDMITKNQRLIVFTSKRAKEASEGIAYVWNYVVENQYGNDKSNGGMVAGECPNRAESSPMNDTKKSLVLMNYFPTNPNATESCLDNSTPLTNMLDTCHKLSGNRWANFIAVDFYKNGDGYGTAFATNVANGELVCGCKNIDYCKVNGTFGSCNLPPPSPPRAQSIPLSPPLSTTDDNGSDMTGKSSDMLLLVFIQGVLMLALLP</sequence>
<dbReference type="STRING" id="29655.A0A0K9P518"/>
<feature type="signal peptide" evidence="2">
    <location>
        <begin position="1"/>
        <end position="21"/>
    </location>
</feature>
<dbReference type="OMA" id="TFDCNVN"/>
<dbReference type="PANTHER" id="PTHR13593:SF89">
    <property type="entry name" value="PLC-LIKE PHOSPHODIESTERASES SUPERFAMILY PROTEIN"/>
    <property type="match status" value="1"/>
</dbReference>
<dbReference type="AlphaFoldDB" id="A0A0K9P518"/>
<dbReference type="EMBL" id="LFYR01001258">
    <property type="protein sequence ID" value="KMZ63285.1"/>
    <property type="molecule type" value="Genomic_DNA"/>
</dbReference>
<keyword evidence="4" id="KW-1185">Reference proteome</keyword>
<dbReference type="InterPro" id="IPR017946">
    <property type="entry name" value="PLC-like_Pdiesterase_TIM-brl"/>
</dbReference>
<feature type="region of interest" description="Disordered" evidence="1">
    <location>
        <begin position="354"/>
        <end position="377"/>
    </location>
</feature>
<evidence type="ECO:0000313" key="4">
    <source>
        <dbReference type="Proteomes" id="UP000036987"/>
    </source>
</evidence>
<feature type="compositionally biased region" description="Polar residues" evidence="1">
    <location>
        <begin position="366"/>
        <end position="377"/>
    </location>
</feature>
<dbReference type="PANTHER" id="PTHR13593">
    <property type="match status" value="1"/>
</dbReference>
<dbReference type="GO" id="GO:0008081">
    <property type="term" value="F:phosphoric diester hydrolase activity"/>
    <property type="evidence" value="ECO:0000318"/>
    <property type="project" value="GO_Central"/>
</dbReference>
<protein>
    <submittedName>
        <fullName evidence="3">PLC-like phosphodiesterases superfamily protein</fullName>
    </submittedName>
</protein>
<dbReference type="Gene3D" id="3.20.20.190">
    <property type="entry name" value="Phosphatidylinositol (PI) phosphodiesterase"/>
    <property type="match status" value="1"/>
</dbReference>
<dbReference type="PROSITE" id="PS50007">
    <property type="entry name" value="PIPLC_X_DOMAIN"/>
    <property type="match status" value="1"/>
</dbReference>
<dbReference type="GO" id="GO:0006629">
    <property type="term" value="P:lipid metabolic process"/>
    <property type="evidence" value="ECO:0007669"/>
    <property type="project" value="InterPro"/>
</dbReference>
<dbReference type="CDD" id="cd08588">
    <property type="entry name" value="PI-PLCc_At5g67130_like"/>
    <property type="match status" value="1"/>
</dbReference>
<name>A0A0K9P518_ZOSMR</name>
<evidence type="ECO:0000256" key="2">
    <source>
        <dbReference type="SAM" id="SignalP"/>
    </source>
</evidence>
<organism evidence="3 4">
    <name type="scientific">Zostera marina</name>
    <name type="common">Eelgrass</name>
    <dbReference type="NCBI Taxonomy" id="29655"/>
    <lineage>
        <taxon>Eukaryota</taxon>
        <taxon>Viridiplantae</taxon>
        <taxon>Streptophyta</taxon>
        <taxon>Embryophyta</taxon>
        <taxon>Tracheophyta</taxon>
        <taxon>Spermatophyta</taxon>
        <taxon>Magnoliopsida</taxon>
        <taxon>Liliopsida</taxon>
        <taxon>Zosteraceae</taxon>
        <taxon>Zostera</taxon>
    </lineage>
</organism>
<proteinExistence type="predicted"/>
<evidence type="ECO:0000256" key="1">
    <source>
        <dbReference type="SAM" id="MobiDB-lite"/>
    </source>
</evidence>
<dbReference type="InterPro" id="IPR051057">
    <property type="entry name" value="PI-PLC_domain"/>
</dbReference>
<accession>A0A0K9P518</accession>
<gene>
    <name evidence="3" type="ORF">ZOSMA_41G01290</name>
</gene>
<feature type="chain" id="PRO_5005527410" evidence="2">
    <location>
        <begin position="22"/>
        <end position="400"/>
    </location>
</feature>
<keyword evidence="2" id="KW-0732">Signal</keyword>
<dbReference type="OrthoDB" id="7984201at2759"/>